<proteinExistence type="predicted"/>
<dbReference type="AlphaFoldDB" id="A0A3S9PZ18"/>
<sequence length="215" mass="23770">MSYIGTDVYIAIPERGQQGLPPFPGDLVNAQTLAQDRFAMFAENPGGAIHPASEHLGAIIDYPEWPSLMLRGTFVDSHLIRIIDELPDWAVFGPHGKAIEDLIDQYLFLDDEGKDSFHAVEQTGRQVLADYSRTRHETGFIECIFDGTVFDGQYAMACRALYFLANSSCVTGPLALVACIILRDSLGEGTYDQLVEPYRVANIPFADPRDESTGH</sequence>
<dbReference type="RefSeq" id="WP_126704433.1">
    <property type="nucleotide sequence ID" value="NZ_CP034593.1"/>
</dbReference>
<accession>A0A3S9PZ18</accession>
<protein>
    <submittedName>
        <fullName evidence="1">Uncharacterized protein</fullName>
    </submittedName>
</protein>
<dbReference type="OrthoDB" id="3266945at2"/>
<keyword evidence="2" id="KW-1185">Reference proteome</keyword>
<evidence type="ECO:0000313" key="2">
    <source>
        <dbReference type="Proteomes" id="UP000280344"/>
    </source>
</evidence>
<gene>
    <name evidence="1" type="ORF">EJ997_10070</name>
</gene>
<dbReference type="Proteomes" id="UP000280344">
    <property type="component" value="Chromosome"/>
</dbReference>
<evidence type="ECO:0000313" key="1">
    <source>
        <dbReference type="EMBL" id="AZQ77630.1"/>
    </source>
</evidence>
<organism evidence="1 2">
    <name type="scientific">Flaviflexus ciconiae</name>
    <dbReference type="NCBI Taxonomy" id="2496867"/>
    <lineage>
        <taxon>Bacteria</taxon>
        <taxon>Bacillati</taxon>
        <taxon>Actinomycetota</taxon>
        <taxon>Actinomycetes</taxon>
        <taxon>Actinomycetales</taxon>
        <taxon>Actinomycetaceae</taxon>
        <taxon>Flaviflexus</taxon>
    </lineage>
</organism>
<reference evidence="1 2" key="1">
    <citation type="submission" date="2018-12" db="EMBL/GenBank/DDBJ databases">
        <title>Complete genome sequence of Flaviflexus sp. H23T48.</title>
        <authorList>
            <person name="Bae J.-W."/>
            <person name="Lee J.-Y."/>
        </authorList>
    </citation>
    <scope>NUCLEOTIDE SEQUENCE [LARGE SCALE GENOMIC DNA]</scope>
    <source>
        <strain evidence="1 2">H23T48</strain>
    </source>
</reference>
<dbReference type="EMBL" id="CP034593">
    <property type="protein sequence ID" value="AZQ77630.1"/>
    <property type="molecule type" value="Genomic_DNA"/>
</dbReference>
<name>A0A3S9PZ18_9ACTO</name>
<dbReference type="KEGG" id="flh:EJ997_10070"/>